<keyword evidence="2" id="KW-1133">Transmembrane helix</keyword>
<accession>A0AAD9NC81</accession>
<dbReference type="EMBL" id="JAODUP010000057">
    <property type="protein sequence ID" value="KAK2164962.1"/>
    <property type="molecule type" value="Genomic_DNA"/>
</dbReference>
<organism evidence="3 4">
    <name type="scientific">Paralvinella palmiformis</name>
    <dbReference type="NCBI Taxonomy" id="53620"/>
    <lineage>
        <taxon>Eukaryota</taxon>
        <taxon>Metazoa</taxon>
        <taxon>Spiralia</taxon>
        <taxon>Lophotrochozoa</taxon>
        <taxon>Annelida</taxon>
        <taxon>Polychaeta</taxon>
        <taxon>Sedentaria</taxon>
        <taxon>Canalipalpata</taxon>
        <taxon>Terebellida</taxon>
        <taxon>Terebelliformia</taxon>
        <taxon>Alvinellidae</taxon>
        <taxon>Paralvinella</taxon>
    </lineage>
</organism>
<sequence>METCWCPSLPSELSGSDADESPPHPSEVEFSLTHPGRSCSELSGSCKCVIVVLTLVGLWIMLSLLAPGHLPLSIQMKVPHIFTGNVIGYKNMSTENKKHTPIPATHKNARCKTYPRNPSIIRFVVPDDKVSWRVGFPSYAPAKYTAPAVLNKPPWADHDISNEKDSHDIKFNQVDGDVDRTSFHGDYKVEAGVPQNPVGRTGMVGRGLLGRWGPNHAADPIVTSI</sequence>
<dbReference type="InterPro" id="IPR039989">
    <property type="entry name" value="NUDT9"/>
</dbReference>
<protein>
    <submittedName>
        <fullName evidence="3">Uncharacterized protein</fullName>
    </submittedName>
</protein>
<keyword evidence="2" id="KW-0812">Transmembrane</keyword>
<keyword evidence="4" id="KW-1185">Reference proteome</keyword>
<proteinExistence type="predicted"/>
<name>A0AAD9NC81_9ANNE</name>
<gene>
    <name evidence="3" type="ORF">LSH36_57g08020</name>
</gene>
<reference evidence="3" key="1">
    <citation type="journal article" date="2023" name="Mol. Biol. Evol.">
        <title>Third-Generation Sequencing Reveals the Adaptive Role of the Epigenome in Three Deep-Sea Polychaetes.</title>
        <authorList>
            <person name="Perez M."/>
            <person name="Aroh O."/>
            <person name="Sun Y."/>
            <person name="Lan Y."/>
            <person name="Juniper S.K."/>
            <person name="Young C.R."/>
            <person name="Angers B."/>
            <person name="Qian P.Y."/>
        </authorList>
    </citation>
    <scope>NUCLEOTIDE SEQUENCE</scope>
    <source>
        <strain evidence="3">P08H-3</strain>
    </source>
</reference>
<dbReference type="InterPro" id="IPR015797">
    <property type="entry name" value="NUDIX_hydrolase-like_dom_sf"/>
</dbReference>
<dbReference type="PANTHER" id="PTHR13030:SF8">
    <property type="entry name" value="ADP-RIBOSE PYROPHOSPHATASE, MITOCHONDRIAL"/>
    <property type="match status" value="1"/>
</dbReference>
<dbReference type="GO" id="GO:0047631">
    <property type="term" value="F:ADP-ribose diphosphatase activity"/>
    <property type="evidence" value="ECO:0007669"/>
    <property type="project" value="InterPro"/>
</dbReference>
<evidence type="ECO:0000256" key="2">
    <source>
        <dbReference type="SAM" id="Phobius"/>
    </source>
</evidence>
<evidence type="ECO:0000313" key="3">
    <source>
        <dbReference type="EMBL" id="KAK2164962.1"/>
    </source>
</evidence>
<dbReference type="PANTHER" id="PTHR13030">
    <property type="entry name" value="NUDIX HYDROLASE"/>
    <property type="match status" value="1"/>
</dbReference>
<dbReference type="Proteomes" id="UP001208570">
    <property type="component" value="Unassembled WGS sequence"/>
</dbReference>
<evidence type="ECO:0000313" key="4">
    <source>
        <dbReference type="Proteomes" id="UP001208570"/>
    </source>
</evidence>
<comment type="caution">
    <text evidence="3">The sequence shown here is derived from an EMBL/GenBank/DDBJ whole genome shotgun (WGS) entry which is preliminary data.</text>
</comment>
<evidence type="ECO:0000256" key="1">
    <source>
        <dbReference type="SAM" id="MobiDB-lite"/>
    </source>
</evidence>
<keyword evidence="2" id="KW-0472">Membrane</keyword>
<dbReference type="SUPFAM" id="SSF55811">
    <property type="entry name" value="Nudix"/>
    <property type="match status" value="1"/>
</dbReference>
<dbReference type="AlphaFoldDB" id="A0AAD9NC81"/>
<dbReference type="Pfam" id="PF25969">
    <property type="entry name" value="NUDT9_N"/>
    <property type="match status" value="1"/>
</dbReference>
<feature type="transmembrane region" description="Helical" evidence="2">
    <location>
        <begin position="48"/>
        <end position="70"/>
    </location>
</feature>
<feature type="region of interest" description="Disordered" evidence="1">
    <location>
        <begin position="1"/>
        <end position="29"/>
    </location>
</feature>